<dbReference type="PANTHER" id="PTHR14503:SF4">
    <property type="entry name" value="LARGE RIBOSOMAL SUBUNIT PROTEIN BL34M"/>
    <property type="match status" value="1"/>
</dbReference>
<gene>
    <name evidence="5" type="primary">rpmH</name>
    <name evidence="6" type="ORF">A2363_05320</name>
</gene>
<comment type="similarity">
    <text evidence="1 5">Belongs to the bacterial ribosomal protein bL34 family.</text>
</comment>
<evidence type="ECO:0000256" key="1">
    <source>
        <dbReference type="ARBA" id="ARBA00010111"/>
    </source>
</evidence>
<dbReference type="NCBIfam" id="TIGR01030">
    <property type="entry name" value="rpmH_bact"/>
    <property type="match status" value="1"/>
</dbReference>
<reference evidence="6 7" key="1">
    <citation type="journal article" date="2016" name="Nat. Commun.">
        <title>Thousands of microbial genomes shed light on interconnected biogeochemical processes in an aquifer system.</title>
        <authorList>
            <person name="Anantharaman K."/>
            <person name="Brown C.T."/>
            <person name="Hug L.A."/>
            <person name="Sharon I."/>
            <person name="Castelle C.J."/>
            <person name="Probst A.J."/>
            <person name="Thomas B.C."/>
            <person name="Singh A."/>
            <person name="Wilkins M.J."/>
            <person name="Karaoz U."/>
            <person name="Brodie E.L."/>
            <person name="Williams K.H."/>
            <person name="Hubbard S.S."/>
            <person name="Banfield J.F."/>
        </authorList>
    </citation>
    <scope>NUCLEOTIDE SEQUENCE [LARGE SCALE GENOMIC DNA]</scope>
</reference>
<organism evidence="6 7">
    <name type="scientific">Candidatus Gottesmanbacteria bacterium RIFOXYB1_FULL_47_11</name>
    <dbReference type="NCBI Taxonomy" id="1798401"/>
    <lineage>
        <taxon>Bacteria</taxon>
        <taxon>Candidatus Gottesmaniibacteriota</taxon>
    </lineage>
</organism>
<dbReference type="GO" id="GO:0005840">
    <property type="term" value="C:ribosome"/>
    <property type="evidence" value="ECO:0007669"/>
    <property type="project" value="UniProtKB-KW"/>
</dbReference>
<comment type="caution">
    <text evidence="6">The sequence shown here is derived from an EMBL/GenBank/DDBJ whole genome shotgun (WGS) entry which is preliminary data.</text>
</comment>
<dbReference type="STRING" id="1798401.A2363_05320"/>
<protein>
    <recommendedName>
        <fullName evidence="4 5">Large ribosomal subunit protein bL34</fullName>
    </recommendedName>
</protein>
<dbReference type="Pfam" id="PF00468">
    <property type="entry name" value="Ribosomal_L34"/>
    <property type="match status" value="1"/>
</dbReference>
<dbReference type="Gene3D" id="1.10.287.3980">
    <property type="match status" value="1"/>
</dbReference>
<sequence>MPKRVYQPKKKKRVRTHGFRARMKSLGGRRVLAHRRRVGRRKLAL</sequence>
<evidence type="ECO:0000313" key="6">
    <source>
        <dbReference type="EMBL" id="OGG34809.1"/>
    </source>
</evidence>
<dbReference type="PANTHER" id="PTHR14503">
    <property type="entry name" value="MITOCHONDRIAL RIBOSOMAL PROTEIN 34 FAMILY MEMBER"/>
    <property type="match status" value="1"/>
</dbReference>
<keyword evidence="3 5" id="KW-0687">Ribonucleoprotein</keyword>
<dbReference type="GO" id="GO:0006412">
    <property type="term" value="P:translation"/>
    <property type="evidence" value="ECO:0007669"/>
    <property type="project" value="UniProtKB-UniRule"/>
</dbReference>
<evidence type="ECO:0000313" key="7">
    <source>
        <dbReference type="Proteomes" id="UP000176186"/>
    </source>
</evidence>
<dbReference type="Proteomes" id="UP000176186">
    <property type="component" value="Unassembled WGS sequence"/>
</dbReference>
<evidence type="ECO:0000256" key="3">
    <source>
        <dbReference type="ARBA" id="ARBA00023274"/>
    </source>
</evidence>
<dbReference type="InterPro" id="IPR000271">
    <property type="entry name" value="Ribosomal_bL34"/>
</dbReference>
<dbReference type="GO" id="GO:0003735">
    <property type="term" value="F:structural constituent of ribosome"/>
    <property type="evidence" value="ECO:0007669"/>
    <property type="project" value="InterPro"/>
</dbReference>
<accession>A0A1F6BCX7</accession>
<evidence type="ECO:0000256" key="2">
    <source>
        <dbReference type="ARBA" id="ARBA00022980"/>
    </source>
</evidence>
<keyword evidence="2 5" id="KW-0689">Ribosomal protein</keyword>
<proteinExistence type="inferred from homology"/>
<evidence type="ECO:0000256" key="4">
    <source>
        <dbReference type="ARBA" id="ARBA00035177"/>
    </source>
</evidence>
<name>A0A1F6BCX7_9BACT</name>
<dbReference type="AlphaFoldDB" id="A0A1F6BCX7"/>
<evidence type="ECO:0000256" key="5">
    <source>
        <dbReference type="HAMAP-Rule" id="MF_00391"/>
    </source>
</evidence>
<dbReference type="HAMAP" id="MF_00391">
    <property type="entry name" value="Ribosomal_bL34"/>
    <property type="match status" value="1"/>
</dbReference>
<dbReference type="EMBL" id="MFKE01000021">
    <property type="protein sequence ID" value="OGG34809.1"/>
    <property type="molecule type" value="Genomic_DNA"/>
</dbReference>
<dbReference type="GO" id="GO:1990904">
    <property type="term" value="C:ribonucleoprotein complex"/>
    <property type="evidence" value="ECO:0007669"/>
    <property type="project" value="UniProtKB-KW"/>
</dbReference>